<keyword evidence="2" id="KW-0812">Transmembrane</keyword>
<dbReference type="InterPro" id="IPR004710">
    <property type="entry name" value="Bilac:Na_transpt"/>
</dbReference>
<sequence length="287" mass="29927">MDILINVVLPLSLAIIMFSLGIGLTIADFRRVAERGWVFAIGAVCQLVLLPVMAFLIISFFGLTGAIAAGVMLIALCPGGVTSNVVSRLAGGDVALSVSLTALMSLVSILTVPVLISWAVAHYMGEAAPDVSVTSLALAMFLLTMLPVILGMVLRNLATPLADRIEPTLIKLASVLFVLIIIAAIASNWSLLTTNAGTLGPALLTLNLSTMIGGLLIATALGLTWRERKTISIEVGIQNGSLGITLAPLIVGATNGIPTIGLPSALYGVIMYITAIPFVLWLRSRNS</sequence>
<gene>
    <name evidence="5" type="ORF">OSB_24120</name>
</gene>
<reference evidence="5 6" key="1">
    <citation type="journal article" date="2015" name="Genome Announc.">
        <title>Closed Genome Sequence of Octadecabacter temperatus SB1, the First Mesophilic Species of the Genus Octadecabacter.</title>
        <authorList>
            <person name="Voget S."/>
            <person name="Billerbeck S."/>
            <person name="Simon M."/>
            <person name="Daniel R."/>
        </authorList>
    </citation>
    <scope>NUCLEOTIDE SEQUENCE [LARGE SCALE GENOMIC DNA]</scope>
    <source>
        <strain evidence="5 6">SB1</strain>
    </source>
</reference>
<dbReference type="KEGG" id="otm:OSB_24120"/>
<organism evidence="5 6">
    <name type="scientific">Octadecabacter temperatus</name>
    <dbReference type="NCBI Taxonomy" id="1458307"/>
    <lineage>
        <taxon>Bacteria</taxon>
        <taxon>Pseudomonadati</taxon>
        <taxon>Pseudomonadota</taxon>
        <taxon>Alphaproteobacteria</taxon>
        <taxon>Rhodobacterales</taxon>
        <taxon>Roseobacteraceae</taxon>
        <taxon>Octadecabacter</taxon>
    </lineage>
</organism>
<dbReference type="GO" id="GO:0016020">
    <property type="term" value="C:membrane"/>
    <property type="evidence" value="ECO:0007669"/>
    <property type="project" value="UniProtKB-SubCell"/>
</dbReference>
<dbReference type="PANTHER" id="PTHR10361:SF24">
    <property type="entry name" value="P3 PROTEIN"/>
    <property type="match status" value="1"/>
</dbReference>
<evidence type="ECO:0000313" key="6">
    <source>
        <dbReference type="Proteomes" id="UP000067444"/>
    </source>
</evidence>
<dbReference type="PATRIC" id="fig|1458307.3.peg.2433"/>
<dbReference type="RefSeq" id="WP_049835209.1">
    <property type="nucleotide sequence ID" value="NZ_CP012160.1"/>
</dbReference>
<accession>A0A0K0Y7K3</accession>
<keyword evidence="3" id="KW-1133">Transmembrane helix</keyword>
<evidence type="ECO:0000256" key="2">
    <source>
        <dbReference type="ARBA" id="ARBA00022692"/>
    </source>
</evidence>
<dbReference type="AlphaFoldDB" id="A0A0K0Y7K3"/>
<protein>
    <submittedName>
        <fullName evidence="5">Sodium Bile acid symporter family protein</fullName>
    </submittedName>
</protein>
<dbReference type="InterPro" id="IPR002657">
    <property type="entry name" value="BilAc:Na_symport/Acr3"/>
</dbReference>
<evidence type="ECO:0000313" key="5">
    <source>
        <dbReference type="EMBL" id="AKS46948.1"/>
    </source>
</evidence>
<dbReference type="OrthoDB" id="9806785at2"/>
<keyword evidence="6" id="KW-1185">Reference proteome</keyword>
<comment type="subcellular location">
    <subcellularLocation>
        <location evidence="1">Membrane</location>
        <topology evidence="1">Multi-pass membrane protein</topology>
    </subcellularLocation>
</comment>
<keyword evidence="4" id="KW-0472">Membrane</keyword>
<name>A0A0K0Y7K3_9RHOB</name>
<dbReference type="EMBL" id="CP012160">
    <property type="protein sequence ID" value="AKS46948.1"/>
    <property type="molecule type" value="Genomic_DNA"/>
</dbReference>
<dbReference type="PANTHER" id="PTHR10361">
    <property type="entry name" value="SODIUM-BILE ACID COTRANSPORTER"/>
    <property type="match status" value="1"/>
</dbReference>
<dbReference type="Pfam" id="PF01758">
    <property type="entry name" value="SBF"/>
    <property type="match status" value="1"/>
</dbReference>
<evidence type="ECO:0000256" key="1">
    <source>
        <dbReference type="ARBA" id="ARBA00004141"/>
    </source>
</evidence>
<proteinExistence type="predicted"/>
<dbReference type="Gene3D" id="1.20.1530.20">
    <property type="match status" value="1"/>
</dbReference>
<dbReference type="InterPro" id="IPR038770">
    <property type="entry name" value="Na+/solute_symporter_sf"/>
</dbReference>
<evidence type="ECO:0000256" key="3">
    <source>
        <dbReference type="ARBA" id="ARBA00022989"/>
    </source>
</evidence>
<dbReference type="STRING" id="1458307.OSB_24120"/>
<dbReference type="Proteomes" id="UP000067444">
    <property type="component" value="Chromosome"/>
</dbReference>
<evidence type="ECO:0000256" key="4">
    <source>
        <dbReference type="ARBA" id="ARBA00023136"/>
    </source>
</evidence>